<dbReference type="EMBL" id="CP126604">
    <property type="protein sequence ID" value="XBN40771.1"/>
    <property type="molecule type" value="Genomic_DNA"/>
</dbReference>
<evidence type="ECO:0000313" key="1">
    <source>
        <dbReference type="EMBL" id="XBN40771.1"/>
    </source>
</evidence>
<name>A0AAU7J481_9ENTR</name>
<protein>
    <recommendedName>
        <fullName evidence="3">Lipoprotein</fullName>
    </recommendedName>
</protein>
<evidence type="ECO:0000313" key="2">
    <source>
        <dbReference type="Proteomes" id="UP000323234"/>
    </source>
</evidence>
<organism evidence="1 2">
    <name type="scientific">Enterobacter dykesii</name>
    <dbReference type="NCBI Taxonomy" id="2797506"/>
    <lineage>
        <taxon>Bacteria</taxon>
        <taxon>Pseudomonadati</taxon>
        <taxon>Pseudomonadota</taxon>
        <taxon>Gammaproteobacteria</taxon>
        <taxon>Enterobacterales</taxon>
        <taxon>Enterobacteriaceae</taxon>
        <taxon>Enterobacter</taxon>
    </lineage>
</organism>
<dbReference type="AlphaFoldDB" id="A0AAU7J481"/>
<dbReference type="RefSeq" id="WP_126329075.1">
    <property type="nucleotide sequence ID" value="NZ_CP126604.1"/>
</dbReference>
<dbReference type="KEGG" id="edy:F0320_04990"/>
<keyword evidence="2" id="KW-1185">Reference proteome</keyword>
<reference evidence="1" key="1">
    <citation type="submission" date="2023-05" db="EMBL/GenBank/DDBJ databases">
        <title>Complete genome sequence data from fresh produce 2nd batch.</title>
        <authorList>
            <person name="Stein M."/>
            <person name="Cho G.-S."/>
            <person name="Brinks E."/>
            <person name="Franz C.M.A.P."/>
        </authorList>
    </citation>
    <scope>NUCLEOTIDE SEQUENCE [LARGE SCALE GENOMIC DNA]</scope>
    <source>
        <strain evidence="1">E1</strain>
    </source>
</reference>
<proteinExistence type="predicted"/>
<dbReference type="Proteomes" id="UP000323234">
    <property type="component" value="Chromosome"/>
</dbReference>
<accession>A0AAU7J481</accession>
<sequence length="160" mass="17876">MIVISRLREKHTINHLFSLLFISHLLMLTGCQHSQSNEVRAGSEIPASLSYVPAPVITPKAPAPKIARPELTSSESGAASTCQRELIVLSKVNQRLYAQKKAAFDELISSVSVYTAVREDINPQTKDTMDAFYKFKTQKICSDIEQAVRQALINRVENFK</sequence>
<dbReference type="PROSITE" id="PS51257">
    <property type="entry name" value="PROKAR_LIPOPROTEIN"/>
    <property type="match status" value="1"/>
</dbReference>
<evidence type="ECO:0008006" key="3">
    <source>
        <dbReference type="Google" id="ProtNLM"/>
    </source>
</evidence>
<gene>
    <name evidence="1" type="ORF">F0320_04990</name>
</gene>